<dbReference type="PANTHER" id="PTHR33258">
    <property type="entry name" value="TRANSPOSASE INSL FOR INSERTION SEQUENCE ELEMENT IS186A-RELATED"/>
    <property type="match status" value="1"/>
</dbReference>
<feature type="domain" description="Transposase IS4-like" evidence="6">
    <location>
        <begin position="177"/>
        <end position="351"/>
    </location>
</feature>
<evidence type="ECO:0000313" key="7">
    <source>
        <dbReference type="EMBL" id="AFY91860.1"/>
    </source>
</evidence>
<dbReference type="KEGG" id="cmp:Cha6605_3379"/>
<dbReference type="PATRIC" id="fig|1173020.3.peg.1149"/>
<evidence type="ECO:0000313" key="12">
    <source>
        <dbReference type="EMBL" id="AFY93193.1"/>
    </source>
</evidence>
<keyword evidence="3" id="KW-0238">DNA-binding</keyword>
<evidence type="ECO:0000259" key="6">
    <source>
        <dbReference type="Pfam" id="PF01609"/>
    </source>
</evidence>
<dbReference type="EMBL" id="CP003600">
    <property type="protein sequence ID" value="AFY92676.1"/>
    <property type="molecule type" value="Genomic_DNA"/>
</dbReference>
<dbReference type="KEGG" id="cmp:Cha6605_3720"/>
<feature type="transmembrane region" description="Helical" evidence="5">
    <location>
        <begin position="53"/>
        <end position="71"/>
    </location>
</feature>
<dbReference type="AlphaFoldDB" id="K9UCH4"/>
<organism evidence="9 23">
    <name type="scientific">Chamaesiphon minutus (strain ATCC 27169 / PCC 6605)</name>
    <dbReference type="NCBI Taxonomy" id="1173020"/>
    <lineage>
        <taxon>Bacteria</taxon>
        <taxon>Bacillati</taxon>
        <taxon>Cyanobacteriota</taxon>
        <taxon>Cyanophyceae</taxon>
        <taxon>Gomontiellales</taxon>
        <taxon>Chamaesiphonaceae</taxon>
        <taxon>Chamaesiphon</taxon>
    </lineage>
</organism>
<keyword evidence="5" id="KW-0812">Transmembrane</keyword>
<dbReference type="KEGG" id="cmp:Cha6605_4963"/>
<dbReference type="EMBL" id="CP003600">
    <property type="protein sequence ID" value="AFY93193.1"/>
    <property type="molecule type" value="Genomic_DNA"/>
</dbReference>
<dbReference type="EMBL" id="CP003600">
    <property type="protein sequence ID" value="AFY91860.1"/>
    <property type="molecule type" value="Genomic_DNA"/>
</dbReference>
<dbReference type="EMBL" id="CP003600">
    <property type="protein sequence ID" value="AFY92328.1"/>
    <property type="molecule type" value="Genomic_DNA"/>
</dbReference>
<protein>
    <submittedName>
        <fullName evidence="9">Transposase family protein</fullName>
    </submittedName>
</protein>
<keyword evidence="5" id="KW-0472">Membrane</keyword>
<dbReference type="KEGG" id="cmp:Cha6605_0988"/>
<evidence type="ECO:0000313" key="11">
    <source>
        <dbReference type="EMBL" id="AFY92676.1"/>
    </source>
</evidence>
<dbReference type="KEGG" id="cmp:Cha6605_4337"/>
<dbReference type="STRING" id="1173020.Cha6605_0577"/>
<evidence type="ECO:0000313" key="20">
    <source>
        <dbReference type="EMBL" id="AFY95871.1"/>
    </source>
</evidence>
<dbReference type="PANTHER" id="PTHR33258:SF1">
    <property type="entry name" value="TRANSPOSASE INSL FOR INSERTION SEQUENCE ELEMENT IS186A-RELATED"/>
    <property type="match status" value="1"/>
</dbReference>
<dbReference type="EMBL" id="CP003600">
    <property type="protein sequence ID" value="AFY94677.1"/>
    <property type="molecule type" value="Genomic_DNA"/>
</dbReference>
<dbReference type="EMBL" id="CP003600">
    <property type="protein sequence ID" value="AFY94416.1"/>
    <property type="molecule type" value="Genomic_DNA"/>
</dbReference>
<evidence type="ECO:0000256" key="2">
    <source>
        <dbReference type="ARBA" id="ARBA00022578"/>
    </source>
</evidence>
<dbReference type="KEGG" id="cmp:Cha6605_1098"/>
<dbReference type="EMBL" id="CP003600">
    <property type="protein sequence ID" value="AFY92230.1"/>
    <property type="molecule type" value="Genomic_DNA"/>
</dbReference>
<reference evidence="9 23" key="1">
    <citation type="submission" date="2012-05" db="EMBL/GenBank/DDBJ databases">
        <title>Finished chromosome of genome of Chamaesiphon sp. PCC 6605.</title>
        <authorList>
            <consortium name="US DOE Joint Genome Institute"/>
            <person name="Gugger M."/>
            <person name="Coursin T."/>
            <person name="Rippka R."/>
            <person name="Tandeau De Marsac N."/>
            <person name="Huntemann M."/>
            <person name="Wei C.-L."/>
            <person name="Han J."/>
            <person name="Detter J.C."/>
            <person name="Han C."/>
            <person name="Tapia R."/>
            <person name="Chen A."/>
            <person name="Kyrpides N."/>
            <person name="Mavromatis K."/>
            <person name="Markowitz V."/>
            <person name="Szeto E."/>
            <person name="Ivanova N."/>
            <person name="Pagani I."/>
            <person name="Pati A."/>
            <person name="Goodwin L."/>
            <person name="Nordberg H.P."/>
            <person name="Cantor M.N."/>
            <person name="Hua S.X."/>
            <person name="Woyke T."/>
            <person name="Kerfeld C.A."/>
        </authorList>
    </citation>
    <scope>NUCLEOTIDE SEQUENCE [LARGE SCALE GENOMIC DNA]</scope>
    <source>
        <strain evidence="23">ATCC 27169 / PCC 6605</strain>
        <strain evidence="9">PCC 6605</strain>
    </source>
</reference>
<evidence type="ECO:0000313" key="17">
    <source>
        <dbReference type="EMBL" id="AFY94693.1"/>
    </source>
</evidence>
<dbReference type="HOGENOM" id="CLU_049858_0_0_3"/>
<dbReference type="RefSeq" id="WP_015158054.1">
    <property type="nucleotide sequence ID" value="NC_019697.1"/>
</dbReference>
<dbReference type="GO" id="GO:0004803">
    <property type="term" value="F:transposase activity"/>
    <property type="evidence" value="ECO:0007669"/>
    <property type="project" value="InterPro"/>
</dbReference>
<dbReference type="Proteomes" id="UP000010366">
    <property type="component" value="Chromosome"/>
</dbReference>
<dbReference type="EMBL" id="CP003600">
    <property type="protein sequence ID" value="AFY96476.1"/>
    <property type="molecule type" value="Genomic_DNA"/>
</dbReference>
<dbReference type="KEGG" id="cmp:Cha6605_2107"/>
<dbReference type="EMBL" id="CP003600">
    <property type="protein sequence ID" value="AFY95756.1"/>
    <property type="molecule type" value="Genomic_DNA"/>
</dbReference>
<evidence type="ECO:0000256" key="5">
    <source>
        <dbReference type="SAM" id="Phobius"/>
    </source>
</evidence>
<dbReference type="OrthoDB" id="570301at2"/>
<dbReference type="NCBIfam" id="NF033592">
    <property type="entry name" value="transpos_IS4_1"/>
    <property type="match status" value="1"/>
</dbReference>
<keyword evidence="4" id="KW-0233">DNA recombination</keyword>
<dbReference type="KEGG" id="cmp:Cha6605_2227"/>
<evidence type="ECO:0000313" key="10">
    <source>
        <dbReference type="EMBL" id="AFY92642.1"/>
    </source>
</evidence>
<dbReference type="GO" id="GO:0006313">
    <property type="term" value="P:DNA transposition"/>
    <property type="evidence" value="ECO:0007669"/>
    <property type="project" value="InterPro"/>
</dbReference>
<dbReference type="KEGG" id="cmp:Cha6605_4843"/>
<dbReference type="EMBL" id="CP003600">
    <property type="protein sequence ID" value="AFY94693.1"/>
    <property type="molecule type" value="Genomic_DNA"/>
</dbReference>
<evidence type="ECO:0000313" key="16">
    <source>
        <dbReference type="EMBL" id="AFY94677.1"/>
    </source>
</evidence>
<dbReference type="EMBL" id="CP003600">
    <property type="protein sequence ID" value="AFY94379.1"/>
    <property type="molecule type" value="Genomic_DNA"/>
</dbReference>
<dbReference type="KEGG" id="cmp:Cha6605_5602"/>
<keyword evidence="23" id="KW-1185">Reference proteome</keyword>
<dbReference type="EMBL" id="CP003600">
    <property type="protein sequence ID" value="AFY93310.1"/>
    <property type="molecule type" value="Genomic_DNA"/>
</dbReference>
<dbReference type="KEGG" id="cmp:Cha6605_3421"/>
<dbReference type="Pfam" id="PF01609">
    <property type="entry name" value="DDE_Tnp_1"/>
    <property type="match status" value="1"/>
</dbReference>
<evidence type="ECO:0000313" key="18">
    <source>
        <dbReference type="EMBL" id="AFY95273.1"/>
    </source>
</evidence>
<dbReference type="EMBL" id="CP003600">
    <property type="protein sequence ID" value="AFY96001.1"/>
    <property type="molecule type" value="Genomic_DNA"/>
</dbReference>
<dbReference type="eggNOG" id="COG3385">
    <property type="taxonomic scope" value="Bacteria"/>
</dbReference>
<dbReference type="KEGG" id="cmp:Cha6605_3702"/>
<dbReference type="InterPro" id="IPR002559">
    <property type="entry name" value="Transposase_11"/>
</dbReference>
<evidence type="ECO:0000313" key="8">
    <source>
        <dbReference type="EMBL" id="AFY92230.1"/>
    </source>
</evidence>
<keyword evidence="2" id="KW-0815">Transposition</keyword>
<evidence type="ECO:0000313" key="13">
    <source>
        <dbReference type="EMBL" id="AFY93310.1"/>
    </source>
</evidence>
<dbReference type="KEGG" id="cmp:Cha6605_1516"/>
<dbReference type="KEGG" id="cmp:Cha6605_5101"/>
<proteinExistence type="inferred from homology"/>
<evidence type="ECO:0000313" key="23">
    <source>
        <dbReference type="Proteomes" id="UP000010366"/>
    </source>
</evidence>
<comment type="similarity">
    <text evidence="1">Belongs to the transposase 11 family.</text>
</comment>
<dbReference type="EMBL" id="CP003600">
    <property type="protein sequence ID" value="AFY92642.1"/>
    <property type="molecule type" value="Genomic_DNA"/>
</dbReference>
<evidence type="ECO:0000313" key="9">
    <source>
        <dbReference type="EMBL" id="AFY92328.1"/>
    </source>
</evidence>
<evidence type="ECO:0000313" key="22">
    <source>
        <dbReference type="EMBL" id="AFY96476.1"/>
    </source>
</evidence>
<sequence>MTSRRRSNRDHAKKNHQPGVEDEIIAAQVEALLTPAIFNQSHYYRQLGLRNRLLNLPLMMAAVLTLLWRNVPGVRELSRMLGREGFLWCEPTQVSQQAIAQRFLTFPSELFERVFKELLPEFRVKWHQRKQRLLPQSIEFAQAKFERIWACDGSTLEAIFKKLDSLSDVPIGQLAGKMGVVIDLVTRLPIEIWFRENPKASDVNFEKDILNLVTSGTLLLLDRGFYHFQFWQELINRDIHFITRLKKGASLQIERVFSNSYSIRDRIVRMGSGTKKTPYITVRLVEIKVGKVWYSYLTSVLDPLNLPPYVVADLYGRRWRIEEAFNTVKRLLGLSYLWTGSVNGIKLQMWGTWLFYAVLVDLGDAVADELSLPFDRISLEMIYRGLYHFHVAHHKGLAANPVTYFAAPENQDLGIVKTVRKPNVKLIIAPFPDSMSRTDNFFFDSSPQARLTSAIAS</sequence>
<dbReference type="InterPro" id="IPR047952">
    <property type="entry name" value="Transpos_IS4"/>
</dbReference>
<evidence type="ECO:0000313" key="14">
    <source>
        <dbReference type="EMBL" id="AFY94379.1"/>
    </source>
</evidence>
<dbReference type="InterPro" id="IPR012337">
    <property type="entry name" value="RNaseH-like_sf"/>
</dbReference>
<keyword evidence="5" id="KW-1133">Transmembrane helix</keyword>
<accession>K9UCH4</accession>
<evidence type="ECO:0000313" key="21">
    <source>
        <dbReference type="EMBL" id="AFY96001.1"/>
    </source>
</evidence>
<dbReference type="EMBL" id="CP003600">
    <property type="protein sequence ID" value="AFY95871.1"/>
    <property type="molecule type" value="Genomic_DNA"/>
</dbReference>
<dbReference type="EMBL" id="CP003600">
    <property type="protein sequence ID" value="AFY95273.1"/>
    <property type="molecule type" value="Genomic_DNA"/>
</dbReference>
<name>K9UCH4_CHAP6</name>
<evidence type="ECO:0000256" key="1">
    <source>
        <dbReference type="ARBA" id="ARBA00010075"/>
    </source>
</evidence>
<dbReference type="KEGG" id="cmp:Cha6605_0577"/>
<evidence type="ECO:0000256" key="3">
    <source>
        <dbReference type="ARBA" id="ARBA00023125"/>
    </source>
</evidence>
<evidence type="ECO:0000256" key="4">
    <source>
        <dbReference type="ARBA" id="ARBA00023172"/>
    </source>
</evidence>
<dbReference type="SUPFAM" id="SSF53098">
    <property type="entry name" value="Ribonuclease H-like"/>
    <property type="match status" value="1"/>
</dbReference>
<dbReference type="KEGG" id="cmp:Cha6605_1477"/>
<dbReference type="GO" id="GO:0003677">
    <property type="term" value="F:DNA binding"/>
    <property type="evidence" value="ECO:0007669"/>
    <property type="project" value="UniProtKB-KW"/>
</dbReference>
<evidence type="ECO:0000313" key="15">
    <source>
        <dbReference type="EMBL" id="AFY94416.1"/>
    </source>
</evidence>
<evidence type="ECO:0000313" key="19">
    <source>
        <dbReference type="EMBL" id="AFY95756.1"/>
    </source>
</evidence>
<gene>
    <name evidence="7" type="ORF">Cha6605_0577</name>
    <name evidence="8" type="ORF">Cha6605_0988</name>
    <name evidence="9" type="ORF">Cha6605_1098</name>
    <name evidence="10" type="ORF">Cha6605_1477</name>
    <name evidence="11" type="ORF">Cha6605_1516</name>
    <name evidence="12" type="ORF">Cha6605_2107</name>
    <name evidence="13" type="ORF">Cha6605_2227</name>
    <name evidence="14" type="ORF">Cha6605_3379</name>
    <name evidence="15" type="ORF">Cha6605_3421</name>
    <name evidence="16" type="ORF">Cha6605_3702</name>
    <name evidence="17" type="ORF">Cha6605_3720</name>
    <name evidence="18" type="ORF">Cha6605_4337</name>
    <name evidence="19" type="ORF">Cha6605_4843</name>
    <name evidence="20" type="ORF">Cha6605_4963</name>
    <name evidence="21" type="ORF">Cha6605_5101</name>
    <name evidence="22" type="ORF">Cha6605_5602</name>
</gene>